<dbReference type="RefSeq" id="WP_058614755.1">
    <property type="nucleotide sequence ID" value="NZ_LDRV01000093.1"/>
</dbReference>
<reference evidence="1 2" key="1">
    <citation type="journal article" date="2016" name="Front. Microbiol.">
        <title>Genomic Resource of Rice Seed Associated Bacteria.</title>
        <authorList>
            <person name="Midha S."/>
            <person name="Bansal K."/>
            <person name="Sharma S."/>
            <person name="Kumar N."/>
            <person name="Patil P.P."/>
            <person name="Chaudhry V."/>
            <person name="Patil P.B."/>
        </authorList>
    </citation>
    <scope>NUCLEOTIDE SEQUENCE [LARGE SCALE GENOMIC DNA]</scope>
    <source>
        <strain evidence="1 2">RSA3</strain>
    </source>
</reference>
<evidence type="ECO:0000313" key="1">
    <source>
        <dbReference type="EMBL" id="KTS09026.1"/>
    </source>
</evidence>
<dbReference type="EMBL" id="LDRV01000093">
    <property type="protein sequence ID" value="KTS09026.1"/>
    <property type="molecule type" value="Genomic_DNA"/>
</dbReference>
<sequence>MSTPNWNAFESSVALDNPASRPLVPPRATPLASDLFTATDGAATDINGREPDNGFGGASGLAWARNVAASYAIANNTLVRGTDLTSARATLPIANGDVEAGYLITAVPQSDGHSLFLDVRLNVAAGSSSTRNAYRLQLTRINGSVRVQLQRRAGGGVTVTASYPVKIGDRVAIRVVGGTVLLLINNYDMETFIDSTPLSAGAHVGFESGANAVFGVDEFYVEQIL</sequence>
<accession>A0A147F4P0</accession>
<evidence type="ECO:0000313" key="2">
    <source>
        <dbReference type="Proteomes" id="UP000072189"/>
    </source>
</evidence>
<dbReference type="AlphaFoldDB" id="A0A147F4P0"/>
<proteinExistence type="predicted"/>
<protein>
    <submittedName>
        <fullName evidence="1">Uncharacterized protein</fullName>
    </submittedName>
</protein>
<organism evidence="1 2">
    <name type="scientific">Microbacterium testaceum</name>
    <name type="common">Aureobacterium testaceum</name>
    <name type="synonym">Brevibacterium testaceum</name>
    <dbReference type="NCBI Taxonomy" id="2033"/>
    <lineage>
        <taxon>Bacteria</taxon>
        <taxon>Bacillati</taxon>
        <taxon>Actinomycetota</taxon>
        <taxon>Actinomycetes</taxon>
        <taxon>Micrococcales</taxon>
        <taxon>Microbacteriaceae</taxon>
        <taxon>Microbacterium</taxon>
    </lineage>
</organism>
<gene>
    <name evidence="1" type="ORF">RSA3_14070</name>
</gene>
<comment type="caution">
    <text evidence="1">The sequence shown here is derived from an EMBL/GenBank/DDBJ whole genome shotgun (WGS) entry which is preliminary data.</text>
</comment>
<dbReference type="Proteomes" id="UP000072189">
    <property type="component" value="Unassembled WGS sequence"/>
</dbReference>
<dbReference type="PATRIC" id="fig|2033.7.peg.3649"/>
<name>A0A147F4P0_MICTE</name>